<accession>A0A161K035</accession>
<sequence>MKALLLSALLTLSAFSGTAQAHGDHGMLDERGAMGLAARVVQKMTIRDYGFTAGQLDSSWQSISKDQVVLKESGPGFYVVEITKVGSEEKVYVKVLENGDISDVSKVYPF</sequence>
<evidence type="ECO:0000313" key="1">
    <source>
        <dbReference type="EMBL" id="CUS42516.1"/>
    </source>
</evidence>
<dbReference type="EMBL" id="CZQC01000067">
    <property type="protein sequence ID" value="CUS42516.1"/>
    <property type="molecule type" value="Genomic_DNA"/>
</dbReference>
<dbReference type="InterPro" id="IPR045503">
    <property type="entry name" value="DUF6488"/>
</dbReference>
<organism evidence="1">
    <name type="scientific">hydrothermal vent metagenome</name>
    <dbReference type="NCBI Taxonomy" id="652676"/>
    <lineage>
        <taxon>unclassified sequences</taxon>
        <taxon>metagenomes</taxon>
        <taxon>ecological metagenomes</taxon>
    </lineage>
</organism>
<gene>
    <name evidence="1" type="ORF">MGWOODY_Tha1839</name>
</gene>
<reference evidence="1" key="1">
    <citation type="submission" date="2015-10" db="EMBL/GenBank/DDBJ databases">
        <authorList>
            <person name="Gilbert D.G."/>
        </authorList>
    </citation>
    <scope>NUCLEOTIDE SEQUENCE</scope>
</reference>
<dbReference type="AlphaFoldDB" id="A0A161K035"/>
<protein>
    <submittedName>
        <fullName evidence="1">Uncharacterized protein</fullName>
    </submittedName>
</protein>
<proteinExistence type="predicted"/>
<name>A0A161K035_9ZZZZ</name>
<dbReference type="Pfam" id="PF20098">
    <property type="entry name" value="DUF6488"/>
    <property type="match status" value="1"/>
</dbReference>